<sequence>MSKTDNLELPYLAEAQAMKHVTHNEALRTLDAVVHLAVRSRERTSPPAPPVIGERYIVPEEAEGAWAGHGQKVALWQDGIWVFHTPIEGWVAYIVDEDGLFAYRAGVWAPMVPFSEFDLSTAEQIGINTDADTTNKLAVKSNAILFSHDDVTPGTGDQRLFLNKRGREDVASILLQNDFVSRGEIGLAGDDDLRLRASPDGSLWRDAIVIDRYTGAVRFPNTPDQLGRFDADIYVDSESGDDDNDGRTATTPLKTLTAARQAALLLGDGVRLALGAGSFWRDSLDLSGMNNVIVAAHGDTSTLGLPEIRGDDPLTGPWSTSADRGDGHATIYSQPFAWEGEAPTTHWLAFWEHPTADDDPDAPGVRNLKWAPSLADCAATPGTFFVDAAELGADPALEFNVTGVARQVTVYLHPFDSTDPRTDGKSYHGITRQVGVYVGNDSVIRKVVAYRAGDHAGSLHGNRRCLFDRCLAFDGVSHQMLMGSGEFRDCTAFHNHVDHRRGAILIEHSATGDVSGEKCRWTRTLAVCTPEVRDVTNPIGFGGHSNGVILYDSWIIEDSALFECSVACTDTSYIRFERLRLQNGGINASAHGAAAKVELIDSEIVFTRTPAISPYAISTQYLEDPFDFIIDGLRSQVPEGITLIQTATRSTITGSILIVEGQGTAMGNTFALTTAPLPGGVDLRVERSVLISDEGYLRLVTDDDFVAADNAYGGTGRWYRDGVTVALDGDLATWQSATGQDEGSVQGALQIADPLGGDWTITGDLGATGAGLARPNIRYYSLPASIAEAKARLVSA</sequence>
<dbReference type="EMBL" id="CP002156">
    <property type="protein sequence ID" value="ADM10310.1"/>
    <property type="molecule type" value="Genomic_DNA"/>
</dbReference>
<protein>
    <recommendedName>
        <fullName evidence="3">DUF2793 domain-containing protein</fullName>
    </recommendedName>
</protein>
<dbReference type="HOGENOM" id="CLU_352972_0_0_5"/>
<reference evidence="1 2" key="2">
    <citation type="journal article" date="2011" name="J. Bacteriol.">
        <title>Complete genome sequence of strain HTCC2503T of Parvularcula bermudensis, the type species of the order "Parvularculales" in the class Alphaproteobacteria.</title>
        <authorList>
            <person name="Oh H.M."/>
            <person name="Kang I."/>
            <person name="Vergin K.L."/>
            <person name="Kang D."/>
            <person name="Rhee K.H."/>
            <person name="Giovannoni S.J."/>
            <person name="Cho J.C."/>
        </authorList>
    </citation>
    <scope>NUCLEOTIDE SEQUENCE [LARGE SCALE GENOMIC DNA]</scope>
    <source>
        <strain evidence="2">ATCC BAA-594 / HTCC2503 / KCTC 12087</strain>
    </source>
</reference>
<dbReference type="KEGG" id="pbr:PB2503_11314"/>
<reference evidence="2" key="1">
    <citation type="submission" date="2010-08" db="EMBL/GenBank/DDBJ databases">
        <title>Genome sequence of Parvularcula bermudensis HTCC2503.</title>
        <authorList>
            <person name="Kang D.-M."/>
            <person name="Oh H.-M."/>
            <person name="Cho J.-C."/>
        </authorList>
    </citation>
    <scope>NUCLEOTIDE SEQUENCE [LARGE SCALE GENOMIC DNA]</scope>
    <source>
        <strain evidence="2">ATCC BAA-594 / HTCC2503 / KCTC 12087</strain>
    </source>
</reference>
<name>E0TC52_PARBH</name>
<evidence type="ECO:0000313" key="1">
    <source>
        <dbReference type="EMBL" id="ADM10310.1"/>
    </source>
</evidence>
<dbReference type="SUPFAM" id="SSF51126">
    <property type="entry name" value="Pectin lyase-like"/>
    <property type="match status" value="1"/>
</dbReference>
<accession>E0TC52</accession>
<dbReference type="AlphaFoldDB" id="E0TC52"/>
<evidence type="ECO:0000313" key="2">
    <source>
        <dbReference type="Proteomes" id="UP000001302"/>
    </source>
</evidence>
<gene>
    <name evidence="1" type="ordered locus">PB2503_11314</name>
</gene>
<keyword evidence="2" id="KW-1185">Reference proteome</keyword>
<dbReference type="OrthoDB" id="564699at2"/>
<organism evidence="1 2">
    <name type="scientific">Parvularcula bermudensis (strain ATCC BAA-594 / HTCC2503 / KCTC 12087)</name>
    <dbReference type="NCBI Taxonomy" id="314260"/>
    <lineage>
        <taxon>Bacteria</taxon>
        <taxon>Pseudomonadati</taxon>
        <taxon>Pseudomonadota</taxon>
        <taxon>Alphaproteobacteria</taxon>
        <taxon>Parvularculales</taxon>
        <taxon>Parvularculaceae</taxon>
        <taxon>Parvularcula</taxon>
    </lineage>
</organism>
<dbReference type="Pfam" id="PF10983">
    <property type="entry name" value="DUF2793"/>
    <property type="match status" value="1"/>
</dbReference>
<evidence type="ECO:0008006" key="3">
    <source>
        <dbReference type="Google" id="ProtNLM"/>
    </source>
</evidence>
<dbReference type="eggNOG" id="ENOG502Z9IR">
    <property type="taxonomic scope" value="Bacteria"/>
</dbReference>
<proteinExistence type="predicted"/>
<dbReference type="InterPro" id="IPR011050">
    <property type="entry name" value="Pectin_lyase_fold/virulence"/>
</dbReference>
<dbReference type="Proteomes" id="UP000001302">
    <property type="component" value="Chromosome"/>
</dbReference>
<dbReference type="InterPro" id="IPR021251">
    <property type="entry name" value="DUF2793"/>
</dbReference>
<dbReference type="RefSeq" id="WP_013301284.1">
    <property type="nucleotide sequence ID" value="NC_014414.1"/>
</dbReference>
<dbReference type="STRING" id="314260.PB2503_11314"/>